<keyword evidence="3" id="KW-1185">Reference proteome</keyword>
<name>A0A5M3MP97_CONPW</name>
<dbReference type="Pfam" id="PF20149">
    <property type="entry name" value="DUF6532"/>
    <property type="match status" value="1"/>
</dbReference>
<evidence type="ECO:0000313" key="2">
    <source>
        <dbReference type="EMBL" id="EIW80856.1"/>
    </source>
</evidence>
<gene>
    <name evidence="2" type="ORF">CONPUDRAFT_73871</name>
</gene>
<dbReference type="RefSeq" id="XP_007769142.1">
    <property type="nucleotide sequence ID" value="XM_007770952.1"/>
</dbReference>
<organism evidence="2 3">
    <name type="scientific">Coniophora puteana (strain RWD-64-598)</name>
    <name type="common">Brown rot fungus</name>
    <dbReference type="NCBI Taxonomy" id="741705"/>
    <lineage>
        <taxon>Eukaryota</taxon>
        <taxon>Fungi</taxon>
        <taxon>Dikarya</taxon>
        <taxon>Basidiomycota</taxon>
        <taxon>Agaricomycotina</taxon>
        <taxon>Agaricomycetes</taxon>
        <taxon>Agaricomycetidae</taxon>
        <taxon>Boletales</taxon>
        <taxon>Coniophorineae</taxon>
        <taxon>Coniophoraceae</taxon>
        <taxon>Coniophora</taxon>
    </lineage>
</organism>
<dbReference type="OrthoDB" id="3257342at2759"/>
<feature type="domain" description="DUF6532" evidence="1">
    <location>
        <begin position="20"/>
        <end position="149"/>
    </location>
</feature>
<dbReference type="InterPro" id="IPR045341">
    <property type="entry name" value="DUF6532"/>
</dbReference>
<dbReference type="GeneID" id="19209165"/>
<protein>
    <recommendedName>
        <fullName evidence="1">DUF6532 domain-containing protein</fullName>
    </recommendedName>
</protein>
<accession>A0A5M3MP97</accession>
<dbReference type="Proteomes" id="UP000053558">
    <property type="component" value="Unassembled WGS sequence"/>
</dbReference>
<evidence type="ECO:0000313" key="3">
    <source>
        <dbReference type="Proteomes" id="UP000053558"/>
    </source>
</evidence>
<evidence type="ECO:0000259" key="1">
    <source>
        <dbReference type="Pfam" id="PF20149"/>
    </source>
</evidence>
<proteinExistence type="predicted"/>
<dbReference type="KEGG" id="cput:CONPUDRAFT_73871"/>
<comment type="caution">
    <text evidence="2">The sequence shown here is derived from an EMBL/GenBank/DDBJ whole genome shotgun (WGS) entry which is preliminary data.</text>
</comment>
<dbReference type="EMBL" id="JH711579">
    <property type="protein sequence ID" value="EIW80856.1"/>
    <property type="molecule type" value="Genomic_DNA"/>
</dbReference>
<reference evidence="3" key="1">
    <citation type="journal article" date="2012" name="Science">
        <title>The Paleozoic origin of enzymatic lignin decomposition reconstructed from 31 fungal genomes.</title>
        <authorList>
            <person name="Floudas D."/>
            <person name="Binder M."/>
            <person name="Riley R."/>
            <person name="Barry K."/>
            <person name="Blanchette R.A."/>
            <person name="Henrissat B."/>
            <person name="Martinez A.T."/>
            <person name="Otillar R."/>
            <person name="Spatafora J.W."/>
            <person name="Yadav J.S."/>
            <person name="Aerts A."/>
            <person name="Benoit I."/>
            <person name="Boyd A."/>
            <person name="Carlson A."/>
            <person name="Copeland A."/>
            <person name="Coutinho P.M."/>
            <person name="de Vries R.P."/>
            <person name="Ferreira P."/>
            <person name="Findley K."/>
            <person name="Foster B."/>
            <person name="Gaskell J."/>
            <person name="Glotzer D."/>
            <person name="Gorecki P."/>
            <person name="Heitman J."/>
            <person name="Hesse C."/>
            <person name="Hori C."/>
            <person name="Igarashi K."/>
            <person name="Jurgens J.A."/>
            <person name="Kallen N."/>
            <person name="Kersten P."/>
            <person name="Kohler A."/>
            <person name="Kuees U."/>
            <person name="Kumar T.K.A."/>
            <person name="Kuo A."/>
            <person name="LaButti K."/>
            <person name="Larrondo L.F."/>
            <person name="Lindquist E."/>
            <person name="Ling A."/>
            <person name="Lombard V."/>
            <person name="Lucas S."/>
            <person name="Lundell T."/>
            <person name="Martin R."/>
            <person name="McLaughlin D.J."/>
            <person name="Morgenstern I."/>
            <person name="Morin E."/>
            <person name="Murat C."/>
            <person name="Nagy L.G."/>
            <person name="Nolan M."/>
            <person name="Ohm R.A."/>
            <person name="Patyshakuliyeva A."/>
            <person name="Rokas A."/>
            <person name="Ruiz-Duenas F.J."/>
            <person name="Sabat G."/>
            <person name="Salamov A."/>
            <person name="Samejima M."/>
            <person name="Schmutz J."/>
            <person name="Slot J.C."/>
            <person name="St John F."/>
            <person name="Stenlid J."/>
            <person name="Sun H."/>
            <person name="Sun S."/>
            <person name="Syed K."/>
            <person name="Tsang A."/>
            <person name="Wiebenga A."/>
            <person name="Young D."/>
            <person name="Pisabarro A."/>
            <person name="Eastwood D.C."/>
            <person name="Martin F."/>
            <person name="Cullen D."/>
            <person name="Grigoriev I.V."/>
            <person name="Hibbett D.S."/>
        </authorList>
    </citation>
    <scope>NUCLEOTIDE SEQUENCE [LARGE SCALE GENOMIC DNA]</scope>
    <source>
        <strain evidence="3">RWD-64-598 SS2</strain>
    </source>
</reference>
<sequence>MVQCNTEALVTQLSDLPEHQACTGEIETKAQIQVEKIFNLTSSPEPQIKENNQEHASQLKDHNVWIYHDWENCRFIYCVPVIQNVINNVFFQDCNDDGIWYANFLGLFPKQALALIDCAIDEWHMGKRGTIMFSEMVYWPVYETYLEGIQYNILGKLCIDHAGIEYQAVTTFSMTCDVLACSAAKLVDELK</sequence>
<dbReference type="AlphaFoldDB" id="A0A5M3MP97"/>